<reference evidence="1 2" key="1">
    <citation type="submission" date="2016-10" db="EMBL/GenBank/DDBJ databases">
        <authorList>
            <person name="de Groot N.N."/>
        </authorList>
    </citation>
    <scope>NUCLEOTIDE SEQUENCE [LARGE SCALE GENOMIC DNA]</scope>
    <source>
        <strain evidence="1 2">DSM 21741</strain>
    </source>
</reference>
<name>A0A1H1RH90_9ACTN</name>
<accession>A0A1H1RH90</accession>
<dbReference type="Proteomes" id="UP000199092">
    <property type="component" value="Chromosome I"/>
</dbReference>
<sequence length="60" mass="6416">MIFKLACGDVMPGCSARFENTNRAHLMNDIAQHAATHHGITTITPDITAALDNHIQTAAS</sequence>
<dbReference type="AlphaFoldDB" id="A0A1H1RH90"/>
<proteinExistence type="predicted"/>
<organism evidence="1 2">
    <name type="scientific">Friedmanniella luteola</name>
    <dbReference type="NCBI Taxonomy" id="546871"/>
    <lineage>
        <taxon>Bacteria</taxon>
        <taxon>Bacillati</taxon>
        <taxon>Actinomycetota</taxon>
        <taxon>Actinomycetes</taxon>
        <taxon>Propionibacteriales</taxon>
        <taxon>Nocardioidaceae</taxon>
        <taxon>Friedmanniella</taxon>
    </lineage>
</organism>
<keyword evidence="2" id="KW-1185">Reference proteome</keyword>
<dbReference type="Pfam" id="PF06348">
    <property type="entry name" value="DUF1059"/>
    <property type="match status" value="1"/>
</dbReference>
<dbReference type="RefSeq" id="WP_091411730.1">
    <property type="nucleotide sequence ID" value="NZ_LT629749.1"/>
</dbReference>
<evidence type="ECO:0000313" key="1">
    <source>
        <dbReference type="EMBL" id="SDS35068.1"/>
    </source>
</evidence>
<evidence type="ECO:0000313" key="2">
    <source>
        <dbReference type="Proteomes" id="UP000199092"/>
    </source>
</evidence>
<dbReference type="InterPro" id="IPR009409">
    <property type="entry name" value="DUF1059"/>
</dbReference>
<dbReference type="EMBL" id="LT629749">
    <property type="protein sequence ID" value="SDS35068.1"/>
    <property type="molecule type" value="Genomic_DNA"/>
</dbReference>
<protein>
    <submittedName>
        <fullName evidence="1">Predicted small metal-binding protein</fullName>
    </submittedName>
</protein>
<gene>
    <name evidence="1" type="ORF">SAMN04488543_1560</name>
</gene>
<dbReference type="STRING" id="546871.SAMN04488543_1560"/>